<protein>
    <submittedName>
        <fullName evidence="6">Uncharacterized protein</fullName>
    </submittedName>
</protein>
<dbReference type="GeneID" id="105439641"/>
<evidence type="ECO:0000256" key="3">
    <source>
        <dbReference type="PROSITE-ProRule" id="PRU00302"/>
    </source>
</evidence>
<evidence type="ECO:0000256" key="1">
    <source>
        <dbReference type="ARBA" id="ARBA00022737"/>
    </source>
</evidence>
<evidence type="ECO:0000259" key="4">
    <source>
        <dbReference type="PROSITE" id="PS50825"/>
    </source>
</evidence>
<dbReference type="InParanoid" id="A0A7M7PBQ3"/>
<feature type="domain" description="Sushi" evidence="5">
    <location>
        <begin position="510"/>
        <end position="578"/>
    </location>
</feature>
<dbReference type="SMART" id="SM00032">
    <property type="entry name" value="CCP"/>
    <property type="match status" value="9"/>
</dbReference>
<dbReference type="InterPro" id="IPR043555">
    <property type="entry name" value="SRPX-like"/>
</dbReference>
<evidence type="ECO:0000259" key="5">
    <source>
        <dbReference type="PROSITE" id="PS50923"/>
    </source>
</evidence>
<dbReference type="InterPro" id="IPR000436">
    <property type="entry name" value="Sushi_SCR_CCP_dom"/>
</dbReference>
<dbReference type="PROSITE" id="PS50923">
    <property type="entry name" value="SUSHI"/>
    <property type="match status" value="8"/>
</dbReference>
<keyword evidence="3" id="KW-0768">Sushi</keyword>
<dbReference type="CDD" id="cd00033">
    <property type="entry name" value="CCP"/>
    <property type="match status" value="8"/>
</dbReference>
<feature type="disulfide bond" evidence="3">
    <location>
        <begin position="549"/>
        <end position="576"/>
    </location>
</feature>
<feature type="domain" description="Sushi" evidence="5">
    <location>
        <begin position="810"/>
        <end position="874"/>
    </location>
</feature>
<dbReference type="RefSeq" id="XP_030846785.1">
    <property type="nucleotide sequence ID" value="XM_030990925.1"/>
</dbReference>
<dbReference type="Pfam" id="PF02494">
    <property type="entry name" value="HYR"/>
    <property type="match status" value="2"/>
</dbReference>
<dbReference type="SUPFAM" id="SSF57535">
    <property type="entry name" value="Complement control module/SCR domain"/>
    <property type="match status" value="8"/>
</dbReference>
<feature type="domain" description="Sushi" evidence="5">
    <location>
        <begin position="251"/>
        <end position="312"/>
    </location>
</feature>
<organism evidence="6 7">
    <name type="scientific">Strongylocentrotus purpuratus</name>
    <name type="common">Purple sea urchin</name>
    <dbReference type="NCBI Taxonomy" id="7668"/>
    <lineage>
        <taxon>Eukaryota</taxon>
        <taxon>Metazoa</taxon>
        <taxon>Echinodermata</taxon>
        <taxon>Eleutherozoa</taxon>
        <taxon>Echinozoa</taxon>
        <taxon>Echinoidea</taxon>
        <taxon>Euechinoidea</taxon>
        <taxon>Echinacea</taxon>
        <taxon>Camarodonta</taxon>
        <taxon>Echinidea</taxon>
        <taxon>Strongylocentrotidae</taxon>
        <taxon>Strongylocentrotus</taxon>
    </lineage>
</organism>
<feature type="domain" description="Sushi" evidence="5">
    <location>
        <begin position="746"/>
        <end position="808"/>
    </location>
</feature>
<keyword evidence="7" id="KW-1185">Reference proteome</keyword>
<dbReference type="Pfam" id="PF00084">
    <property type="entry name" value="Sushi"/>
    <property type="match status" value="7"/>
</dbReference>
<feature type="domain" description="HYR" evidence="4">
    <location>
        <begin position="577"/>
        <end position="670"/>
    </location>
</feature>
<evidence type="ECO:0000256" key="2">
    <source>
        <dbReference type="ARBA" id="ARBA00023157"/>
    </source>
</evidence>
<feature type="disulfide bond" evidence="3">
    <location>
        <begin position="413"/>
        <end position="440"/>
    </location>
</feature>
<dbReference type="InterPro" id="IPR003410">
    <property type="entry name" value="HYR_dom"/>
</dbReference>
<dbReference type="FunFam" id="2.10.70.10:FF:000158">
    <property type="entry name" value="Receptor protein-tyrosine kinase"/>
    <property type="match status" value="1"/>
</dbReference>
<comment type="caution">
    <text evidence="3">Lacks conserved residue(s) required for the propagation of feature annotation.</text>
</comment>
<dbReference type="PANTHER" id="PTHR46343">
    <property type="entry name" value="HYR DOMAIN-CONTAINING PROTEIN"/>
    <property type="match status" value="1"/>
</dbReference>
<keyword evidence="2 3" id="KW-1015">Disulfide bond</keyword>
<dbReference type="FunCoup" id="A0A7M7PBQ3">
    <property type="interactions" value="895"/>
</dbReference>
<dbReference type="FunFam" id="2.10.70.10:FF:000148">
    <property type="entry name" value="Neurogenic locus notch, putative"/>
    <property type="match status" value="1"/>
</dbReference>
<feature type="domain" description="Sushi" evidence="5">
    <location>
        <begin position="378"/>
        <end position="442"/>
    </location>
</feature>
<feature type="domain" description="Sushi" evidence="5">
    <location>
        <begin position="313"/>
        <end position="377"/>
    </location>
</feature>
<dbReference type="Gene3D" id="2.10.70.10">
    <property type="entry name" value="Complement Module, domain 1"/>
    <property type="match status" value="9"/>
</dbReference>
<proteinExistence type="predicted"/>
<name>A0A7M7PBQ3_STRPU</name>
<feature type="domain" description="Sushi" evidence="5">
    <location>
        <begin position="443"/>
        <end position="509"/>
    </location>
</feature>
<dbReference type="FunFam" id="2.10.70.10:FF:000136">
    <property type="entry name" value="Predicted protein"/>
    <property type="match status" value="2"/>
</dbReference>
<dbReference type="OrthoDB" id="406096at2759"/>
<dbReference type="FunFam" id="2.10.70.10:FF:000186">
    <property type="entry name" value="Uncharacterized protein"/>
    <property type="match status" value="1"/>
</dbReference>
<reference evidence="7" key="1">
    <citation type="submission" date="2015-02" db="EMBL/GenBank/DDBJ databases">
        <title>Genome sequencing for Strongylocentrotus purpuratus.</title>
        <authorList>
            <person name="Murali S."/>
            <person name="Liu Y."/>
            <person name="Vee V."/>
            <person name="English A."/>
            <person name="Wang M."/>
            <person name="Skinner E."/>
            <person name="Han Y."/>
            <person name="Muzny D.M."/>
            <person name="Worley K.C."/>
            <person name="Gibbs R.A."/>
        </authorList>
    </citation>
    <scope>NUCLEOTIDE SEQUENCE</scope>
</reference>
<dbReference type="Proteomes" id="UP000007110">
    <property type="component" value="Unassembled WGS sequence"/>
</dbReference>
<dbReference type="PANTHER" id="PTHR46343:SF2">
    <property type="entry name" value="SUSHI_VON WILLEBRAND FACTOR TYPE A_EGF_PENTRAXIN DOMAIN-CONTAINING 1"/>
    <property type="match status" value="1"/>
</dbReference>
<dbReference type="PROSITE" id="PS50825">
    <property type="entry name" value="HYR"/>
    <property type="match status" value="2"/>
</dbReference>
<reference evidence="6" key="2">
    <citation type="submission" date="2021-01" db="UniProtKB">
        <authorList>
            <consortium name="EnsemblMetazoa"/>
        </authorList>
    </citation>
    <scope>IDENTIFICATION</scope>
</reference>
<dbReference type="OMA" id="ASCKPVD"/>
<dbReference type="FunFam" id="2.10.70.10:FF:000202">
    <property type="entry name" value="Uncharacterized protein"/>
    <property type="match status" value="1"/>
</dbReference>
<dbReference type="EnsemblMetazoa" id="XM_030990925">
    <property type="protein sequence ID" value="XP_030846785"/>
    <property type="gene ID" value="LOC105439641"/>
</dbReference>
<evidence type="ECO:0000313" key="6">
    <source>
        <dbReference type="EnsemblMetazoa" id="XP_030846785"/>
    </source>
</evidence>
<dbReference type="KEGG" id="spu:105439641"/>
<keyword evidence="1" id="KW-0677">Repeat</keyword>
<accession>A0A7M7PBQ3</accession>
<feature type="domain" description="HYR" evidence="4">
    <location>
        <begin position="165"/>
        <end position="250"/>
    </location>
</feature>
<sequence length="919" mass="99864">MLEQVQRTAARFVYRDYRYTTSPSALVAALGWDTLYTRRILDQCTLLYKIHYRLVSIPAPTIVTPATYFGRHDHNLKYVIPVATIDSFKFSYYPRAIRIWNHLQVLSCPDIIKAPPDGDVTCTNGNNQQSVCTYSCQAGYAIPPSQSRERVCTSTGWTGTQPACEDSSPPVFISCPPSQIIYADELEDTAVVTWVDPTASDNSGETVIPVQTQGYPSGSRFSQNYHVIKYTVSDSSGMSSTCIFTITVQVIMCRSIPIYPGLTVSCPNGNMRGSVCTFTCSTGYRLGGTDSIKCAKIGNAGNWTDSAPQCQILECPVVNAPDNGDYVGGQPCQRSYGSSCYFMCNAGYFIDNNVLRCAAQPGSEEALWVGTPPTCTVEMCEVPPLASGMHYVINTTCEEQNQLELGEECEFECGNGFNLYGSEVLTCGIDGEWQQQAPVCEVVTCINSDIPKPLHGIKSGCPNVFEKYGTVCRFTCDTGYLPSGSVSRACMDDGDGNGVWSGGPVSCTVVQCNPLEVTVNGYIESCRLGGEETGVSTKQDYGTTCNVLCNSGYTAQGATSRRCLADEKWDGIAQSCIDLTPPILNCPPDRVIFALAGQSKAELHWEDWEPVKATDGSIQITATLASIDSVPVSGNNRPAFFDEGSHTIVYRATDTAGFTATCSFEVEVKVTRCAPLYPPSNGDITLYLGQGSCEGGAVYGAGCLIKCDTGFIISDGNVTTERYCLRMSDTTTVGYWNGTQPECDDVTCAVPDITNGHVTGCPPIKAQYQDQCEFGCDDGYRSSTTDKVVMRTCQANATWSNFELLCDIIVSCPANISLKYGSVTPDICTKPDPVPFDTECNFQCESGFRMYGPYSKLCTSDGSWNDQRSVGCEDVQSPVFDNTCPMYVYENAEKKTTHTTVWYDDITATDNSGFVTVIK</sequence>
<evidence type="ECO:0000313" key="7">
    <source>
        <dbReference type="Proteomes" id="UP000007110"/>
    </source>
</evidence>
<feature type="domain" description="Sushi" evidence="5">
    <location>
        <begin position="106"/>
        <end position="166"/>
    </location>
</feature>
<dbReference type="InterPro" id="IPR035976">
    <property type="entry name" value="Sushi/SCR/CCP_sf"/>
</dbReference>
<dbReference type="AlphaFoldDB" id="A0A7M7PBQ3"/>